<proteinExistence type="predicted"/>
<dbReference type="RefSeq" id="WP_343973446.1">
    <property type="nucleotide sequence ID" value="NZ_BAAAHK010000011.1"/>
</dbReference>
<accession>A0ABN1QVP3</accession>
<protein>
    <submittedName>
        <fullName evidence="1">Uncharacterized protein</fullName>
    </submittedName>
</protein>
<gene>
    <name evidence="1" type="ORF">GCM10009554_45300</name>
</gene>
<comment type="caution">
    <text evidence="1">The sequence shown here is derived from an EMBL/GenBank/DDBJ whole genome shotgun (WGS) entry which is preliminary data.</text>
</comment>
<reference evidence="1 2" key="1">
    <citation type="journal article" date="2019" name="Int. J. Syst. Evol. Microbiol.">
        <title>The Global Catalogue of Microorganisms (GCM) 10K type strain sequencing project: providing services to taxonomists for standard genome sequencing and annotation.</title>
        <authorList>
            <consortium name="The Broad Institute Genomics Platform"/>
            <consortium name="The Broad Institute Genome Sequencing Center for Infectious Disease"/>
            <person name="Wu L."/>
            <person name="Ma J."/>
        </authorList>
    </citation>
    <scope>NUCLEOTIDE SEQUENCE [LARGE SCALE GENOMIC DNA]</scope>
    <source>
        <strain evidence="1 2">JCM 10977</strain>
    </source>
</reference>
<evidence type="ECO:0000313" key="1">
    <source>
        <dbReference type="EMBL" id="GAA0948060.1"/>
    </source>
</evidence>
<organism evidence="1 2">
    <name type="scientific">Kribbella koreensis</name>
    <dbReference type="NCBI Taxonomy" id="57909"/>
    <lineage>
        <taxon>Bacteria</taxon>
        <taxon>Bacillati</taxon>
        <taxon>Actinomycetota</taxon>
        <taxon>Actinomycetes</taxon>
        <taxon>Propionibacteriales</taxon>
        <taxon>Kribbellaceae</taxon>
        <taxon>Kribbella</taxon>
    </lineage>
</organism>
<sequence length="71" mass="7858">MEAERVEVDGELFDVRVDQPGHYHFDWISGPNPGYGFSSATSDGSPLSTASMEESIRSFLKQVDLTTGYIE</sequence>
<dbReference type="EMBL" id="BAAAHK010000011">
    <property type="protein sequence ID" value="GAA0948060.1"/>
    <property type="molecule type" value="Genomic_DNA"/>
</dbReference>
<evidence type="ECO:0000313" key="2">
    <source>
        <dbReference type="Proteomes" id="UP001500542"/>
    </source>
</evidence>
<keyword evidence="2" id="KW-1185">Reference proteome</keyword>
<name>A0ABN1QVP3_9ACTN</name>
<dbReference type="Proteomes" id="UP001500542">
    <property type="component" value="Unassembled WGS sequence"/>
</dbReference>